<evidence type="ECO:0000313" key="8">
    <source>
        <dbReference type="Proteomes" id="UP000249130"/>
    </source>
</evidence>
<dbReference type="Pfam" id="PF21993">
    <property type="entry name" value="TetR_C_13_2"/>
    <property type="match status" value="1"/>
</dbReference>
<evidence type="ECO:0000256" key="4">
    <source>
        <dbReference type="PROSITE-ProRule" id="PRU00335"/>
    </source>
</evidence>
<keyword evidence="2 4" id="KW-0238">DNA-binding</keyword>
<evidence type="ECO:0000256" key="5">
    <source>
        <dbReference type="SAM" id="MobiDB-lite"/>
    </source>
</evidence>
<keyword evidence="3" id="KW-0804">Transcription</keyword>
<dbReference type="PROSITE" id="PS50977">
    <property type="entry name" value="HTH_TETR_2"/>
    <property type="match status" value="1"/>
</dbReference>
<evidence type="ECO:0000256" key="2">
    <source>
        <dbReference type="ARBA" id="ARBA00023125"/>
    </source>
</evidence>
<gene>
    <name evidence="7" type="ORF">CH341_11195</name>
</gene>
<evidence type="ECO:0000256" key="1">
    <source>
        <dbReference type="ARBA" id="ARBA00023015"/>
    </source>
</evidence>
<dbReference type="GO" id="GO:0003677">
    <property type="term" value="F:DNA binding"/>
    <property type="evidence" value="ECO:0007669"/>
    <property type="project" value="UniProtKB-UniRule"/>
</dbReference>
<reference evidence="7 8" key="1">
    <citation type="submission" date="2017-07" db="EMBL/GenBank/DDBJ databases">
        <title>Draft Genome Sequences of Select Purple Nonsulfur Bacteria.</title>
        <authorList>
            <person name="Lasarre B."/>
            <person name="Mckinlay J.B."/>
        </authorList>
    </citation>
    <scope>NUCLEOTIDE SEQUENCE [LARGE SCALE GENOMIC DNA]</scope>
    <source>
        <strain evidence="7 8">DSM 5909</strain>
    </source>
</reference>
<keyword evidence="8" id="KW-1185">Reference proteome</keyword>
<dbReference type="AlphaFoldDB" id="A0A327L8L3"/>
<keyword evidence="1" id="KW-0805">Transcription regulation</keyword>
<organism evidence="7 8">
    <name type="scientific">Rhodoplanes roseus</name>
    <dbReference type="NCBI Taxonomy" id="29409"/>
    <lineage>
        <taxon>Bacteria</taxon>
        <taxon>Pseudomonadati</taxon>
        <taxon>Pseudomonadota</taxon>
        <taxon>Alphaproteobacteria</taxon>
        <taxon>Hyphomicrobiales</taxon>
        <taxon>Nitrobacteraceae</taxon>
        <taxon>Rhodoplanes</taxon>
    </lineage>
</organism>
<dbReference type="Proteomes" id="UP000249130">
    <property type="component" value="Unassembled WGS sequence"/>
</dbReference>
<dbReference type="OrthoDB" id="9798857at2"/>
<feature type="region of interest" description="Disordered" evidence="5">
    <location>
        <begin position="187"/>
        <end position="207"/>
    </location>
</feature>
<dbReference type="Gene3D" id="1.10.10.60">
    <property type="entry name" value="Homeodomain-like"/>
    <property type="match status" value="1"/>
</dbReference>
<feature type="DNA-binding region" description="H-T-H motif" evidence="4">
    <location>
        <begin position="32"/>
        <end position="51"/>
    </location>
</feature>
<comment type="caution">
    <text evidence="7">The sequence shown here is derived from an EMBL/GenBank/DDBJ whole genome shotgun (WGS) entry which is preliminary data.</text>
</comment>
<name>A0A327L8L3_9BRAD</name>
<dbReference type="RefSeq" id="WP_111419121.1">
    <property type="nucleotide sequence ID" value="NZ_NPEX01000060.1"/>
</dbReference>
<evidence type="ECO:0000259" key="6">
    <source>
        <dbReference type="PROSITE" id="PS50977"/>
    </source>
</evidence>
<dbReference type="InterPro" id="IPR054156">
    <property type="entry name" value="YxaF_TetR_C"/>
</dbReference>
<feature type="domain" description="HTH tetR-type" evidence="6">
    <location>
        <begin position="9"/>
        <end position="69"/>
    </location>
</feature>
<sequence length="207" mass="21879">MRVSREQAEKNRRHVVEVASRLFRERGFDGIGIADLMKAAGLTQGAFYGQFRSKDHLAAEATAAALAASRSTWDEVTAAAEDDGLGALTRRYLSDDHRRRVAQGCPLPALAADVARSGPEARAAFRRGLKGHADMLAGLLSPAEENPAGGRDAALATLSTMVGAVLLSRAVDDDTLAERILAAAAADVSARARPSQAPPRVPDTPER</sequence>
<dbReference type="PANTHER" id="PTHR47506">
    <property type="entry name" value="TRANSCRIPTIONAL REGULATORY PROTEIN"/>
    <property type="match status" value="1"/>
</dbReference>
<dbReference type="Pfam" id="PF00440">
    <property type="entry name" value="TetR_N"/>
    <property type="match status" value="1"/>
</dbReference>
<dbReference type="PANTHER" id="PTHR47506:SF7">
    <property type="entry name" value="TRANSCRIPTIONAL REGULATORY PROTEIN"/>
    <property type="match status" value="1"/>
</dbReference>
<dbReference type="InterPro" id="IPR009057">
    <property type="entry name" value="Homeodomain-like_sf"/>
</dbReference>
<dbReference type="SUPFAM" id="SSF48498">
    <property type="entry name" value="Tetracyclin repressor-like, C-terminal domain"/>
    <property type="match status" value="1"/>
</dbReference>
<dbReference type="InterPro" id="IPR001647">
    <property type="entry name" value="HTH_TetR"/>
</dbReference>
<evidence type="ECO:0000256" key="3">
    <source>
        <dbReference type="ARBA" id="ARBA00023163"/>
    </source>
</evidence>
<accession>A0A327L8L3</accession>
<dbReference type="SUPFAM" id="SSF46689">
    <property type="entry name" value="Homeodomain-like"/>
    <property type="match status" value="1"/>
</dbReference>
<protein>
    <recommendedName>
        <fullName evidence="6">HTH tetR-type domain-containing protein</fullName>
    </recommendedName>
</protein>
<evidence type="ECO:0000313" key="7">
    <source>
        <dbReference type="EMBL" id="RAI44038.1"/>
    </source>
</evidence>
<dbReference type="EMBL" id="NPEX01000060">
    <property type="protein sequence ID" value="RAI44038.1"/>
    <property type="molecule type" value="Genomic_DNA"/>
</dbReference>
<proteinExistence type="predicted"/>
<feature type="compositionally biased region" description="Pro residues" evidence="5">
    <location>
        <begin position="196"/>
        <end position="207"/>
    </location>
</feature>
<dbReference type="PRINTS" id="PR00455">
    <property type="entry name" value="HTHTETR"/>
</dbReference>
<dbReference type="Gene3D" id="1.10.357.10">
    <property type="entry name" value="Tetracycline Repressor, domain 2"/>
    <property type="match status" value="1"/>
</dbReference>
<dbReference type="InterPro" id="IPR036271">
    <property type="entry name" value="Tet_transcr_reg_TetR-rel_C_sf"/>
</dbReference>